<feature type="transmembrane region" description="Helical" evidence="1">
    <location>
        <begin position="220"/>
        <end position="240"/>
    </location>
</feature>
<feature type="transmembrane region" description="Helical" evidence="1">
    <location>
        <begin position="324"/>
        <end position="343"/>
    </location>
</feature>
<dbReference type="EMBL" id="MGGF01000004">
    <property type="protein sequence ID" value="OGM22355.1"/>
    <property type="molecule type" value="Genomic_DNA"/>
</dbReference>
<keyword evidence="1" id="KW-0472">Membrane</keyword>
<name>A0A1F7Y745_9BACT</name>
<keyword evidence="1" id="KW-1133">Transmembrane helix</keyword>
<comment type="caution">
    <text evidence="2">The sequence shown here is derived from an EMBL/GenBank/DDBJ whole genome shotgun (WGS) entry which is preliminary data.</text>
</comment>
<proteinExistence type="predicted"/>
<keyword evidence="1" id="KW-0812">Transmembrane</keyword>
<evidence type="ECO:0008006" key="4">
    <source>
        <dbReference type="Google" id="ProtNLM"/>
    </source>
</evidence>
<feature type="transmembrane region" description="Helical" evidence="1">
    <location>
        <begin position="246"/>
        <end position="267"/>
    </location>
</feature>
<accession>A0A1F7Y745</accession>
<organism evidence="2 3">
    <name type="scientific">Candidatus Woesebacteria bacterium RIFCSPHIGHO2_01_FULL_38_9b</name>
    <dbReference type="NCBI Taxonomy" id="1802493"/>
    <lineage>
        <taxon>Bacteria</taxon>
        <taxon>Candidatus Woeseibacteriota</taxon>
    </lineage>
</organism>
<feature type="transmembrane region" description="Helical" evidence="1">
    <location>
        <begin position="188"/>
        <end position="211"/>
    </location>
</feature>
<protein>
    <recommendedName>
        <fullName evidence="4">Glycosyltransferase RgtA/B/C/D-like domain-containing protein</fullName>
    </recommendedName>
</protein>
<evidence type="ECO:0000313" key="3">
    <source>
        <dbReference type="Proteomes" id="UP000178750"/>
    </source>
</evidence>
<gene>
    <name evidence="2" type="ORF">A2863_02115</name>
</gene>
<dbReference type="AlphaFoldDB" id="A0A1F7Y745"/>
<feature type="transmembrane region" description="Helical" evidence="1">
    <location>
        <begin position="77"/>
        <end position="98"/>
    </location>
</feature>
<evidence type="ECO:0000256" key="1">
    <source>
        <dbReference type="SAM" id="Phobius"/>
    </source>
</evidence>
<feature type="transmembrane region" description="Helical" evidence="1">
    <location>
        <begin position="7"/>
        <end position="24"/>
    </location>
</feature>
<dbReference type="Proteomes" id="UP000178750">
    <property type="component" value="Unassembled WGS sequence"/>
</dbReference>
<feature type="transmembrane region" description="Helical" evidence="1">
    <location>
        <begin position="118"/>
        <end position="142"/>
    </location>
</feature>
<reference evidence="2 3" key="1">
    <citation type="journal article" date="2016" name="Nat. Commun.">
        <title>Thousands of microbial genomes shed light on interconnected biogeochemical processes in an aquifer system.</title>
        <authorList>
            <person name="Anantharaman K."/>
            <person name="Brown C.T."/>
            <person name="Hug L.A."/>
            <person name="Sharon I."/>
            <person name="Castelle C.J."/>
            <person name="Probst A.J."/>
            <person name="Thomas B.C."/>
            <person name="Singh A."/>
            <person name="Wilkins M.J."/>
            <person name="Karaoz U."/>
            <person name="Brodie E.L."/>
            <person name="Williams K.H."/>
            <person name="Hubbard S.S."/>
            <person name="Banfield J.F."/>
        </authorList>
    </citation>
    <scope>NUCLEOTIDE SEQUENCE [LARGE SCALE GENOMIC DNA]</scope>
</reference>
<feature type="transmembrane region" description="Helical" evidence="1">
    <location>
        <begin position="149"/>
        <end position="176"/>
    </location>
</feature>
<feature type="transmembrane region" description="Helical" evidence="1">
    <location>
        <begin position="355"/>
        <end position="380"/>
    </location>
</feature>
<sequence>MRIYPKLVFLIFTILFLILAPISIDTYNTLNTRTFLDIILLNQKAGLAWSLDWPYPPLTIFLVFPAWFFYKLTDSEFVYQLVFKLPLFLSAAYIGNLIYSRKSSGRQLVLYLFNPGIILLALIWGGFDIINSLFLVLVLLFYKNEKYSWAFLYLSASIALRMYTLVLLPFFIWGWLARKDLRSILKYLAISFSIPITSIVFGYFVGGNFLFESIASQQSVFGPFGAFPLAQSFLVIWNYIGFPILTITNISLFLLFGLFLSQLILFYFFQKYNLSAIDASILSLLIFFLFYPKVHSPYILVLLPFGFLYAKWKLLKHVWLPGTIWALIVNGTFNNQGIFYWFSWLTNFRFTLPHLINVSLTVLFSLLQQAMIVFAIFTFLRNKKLYDILPRVRLGGFASKRE</sequence>
<evidence type="ECO:0000313" key="2">
    <source>
        <dbReference type="EMBL" id="OGM22355.1"/>
    </source>
</evidence>